<dbReference type="KEGG" id="ttu:TERTU_2662"/>
<evidence type="ECO:0000313" key="3">
    <source>
        <dbReference type="Proteomes" id="UP000009080"/>
    </source>
</evidence>
<accession>C5BLY6</accession>
<proteinExistence type="predicted"/>
<evidence type="ECO:0000256" key="1">
    <source>
        <dbReference type="SAM" id="SignalP"/>
    </source>
</evidence>
<name>C5BLY6_TERTT</name>
<sequence>MNTRVSILVSTALLVAAQNSIADQVFTDDIIVSGSTCIGFDCVNGESFSYDTLKLKENNLRIRFTDTSNSGSFPKRDWQITINDSANGGEEYFAVEDIDAGTKPFYVGGNAPDSALRVNPNGFVGLGTSTPLVNLDIKSNNTPTLRLEQDFTGGFSAQSWDIGGNEANFFIRDVTNNGLAPFKIIPGAPDSSFFIASDGDLGLLTATPDGPLDVAHPADANNHALLVAPSGEVGINIDNGFTPQGLLDVQTSGGESRFRVESDGTVKLSDSWQVTGVDGGSLTLQSTSNAATKIELKDDGSIIIGGGITVDSSGDVTVTNLTVTGTCTGC</sequence>
<keyword evidence="1" id="KW-0732">Signal</keyword>
<dbReference type="Proteomes" id="UP000009080">
    <property type="component" value="Chromosome"/>
</dbReference>
<evidence type="ECO:0000313" key="2">
    <source>
        <dbReference type="EMBL" id="ACR12105.1"/>
    </source>
</evidence>
<organism evidence="2 3">
    <name type="scientific">Teredinibacter turnerae (strain ATCC 39867 / T7901)</name>
    <dbReference type="NCBI Taxonomy" id="377629"/>
    <lineage>
        <taxon>Bacteria</taxon>
        <taxon>Pseudomonadati</taxon>
        <taxon>Pseudomonadota</taxon>
        <taxon>Gammaproteobacteria</taxon>
        <taxon>Cellvibrionales</taxon>
        <taxon>Cellvibrionaceae</taxon>
        <taxon>Teredinibacter</taxon>
    </lineage>
</organism>
<dbReference type="eggNOG" id="ENOG5030NX3">
    <property type="taxonomic scope" value="Bacteria"/>
</dbReference>
<feature type="signal peptide" evidence="1">
    <location>
        <begin position="1"/>
        <end position="22"/>
    </location>
</feature>
<dbReference type="EMBL" id="CP001614">
    <property type="protein sequence ID" value="ACR12105.1"/>
    <property type="molecule type" value="Genomic_DNA"/>
</dbReference>
<reference evidence="2 3" key="1">
    <citation type="journal article" date="2009" name="PLoS ONE">
        <title>The complete genome of Teredinibacter turnerae T7901: an intracellular endosymbiont of marine wood-boring bivalves (shipworms).</title>
        <authorList>
            <person name="Yang J.C."/>
            <person name="Madupu R."/>
            <person name="Durkin A.S."/>
            <person name="Ekborg N.A."/>
            <person name="Pedamallu C.S."/>
            <person name="Hostetler J.B."/>
            <person name="Radune D."/>
            <person name="Toms B.S."/>
            <person name="Henrissat B."/>
            <person name="Coutinho P.M."/>
            <person name="Schwarz S."/>
            <person name="Field L."/>
            <person name="Trindade-Silva A.E."/>
            <person name="Soares C.A.G."/>
            <person name="Elshahawi S."/>
            <person name="Hanora A."/>
            <person name="Schmidt E.W."/>
            <person name="Haygood M.G."/>
            <person name="Posfai J."/>
            <person name="Benner J."/>
            <person name="Madinger C."/>
            <person name="Nove J."/>
            <person name="Anton B."/>
            <person name="Chaudhary K."/>
            <person name="Foster J."/>
            <person name="Holman A."/>
            <person name="Kumar S."/>
            <person name="Lessard P.A."/>
            <person name="Luyten Y.A."/>
            <person name="Slatko B."/>
            <person name="Wood N."/>
            <person name="Wu B."/>
            <person name="Teplitski M."/>
            <person name="Mougous J.D."/>
            <person name="Ward N."/>
            <person name="Eisen J.A."/>
            <person name="Badger J.H."/>
            <person name="Distel D.L."/>
        </authorList>
    </citation>
    <scope>NUCLEOTIDE SEQUENCE [LARGE SCALE GENOMIC DNA]</scope>
    <source>
        <strain evidence="3">ATCC 39867 / T7901</strain>
    </source>
</reference>
<dbReference type="OrthoDB" id="4463518at2"/>
<dbReference type="HOGENOM" id="CLU_908449_0_0_6"/>
<protein>
    <submittedName>
        <fullName evidence="2">Uncharacterized protein</fullName>
    </submittedName>
</protein>
<gene>
    <name evidence="2" type="ordered locus">TERTU_2662</name>
</gene>
<keyword evidence="3" id="KW-1185">Reference proteome</keyword>
<feature type="chain" id="PRO_5002948885" evidence="1">
    <location>
        <begin position="23"/>
        <end position="330"/>
    </location>
</feature>
<dbReference type="STRING" id="377629.TERTU_2662"/>
<dbReference type="AlphaFoldDB" id="C5BLY6"/>
<dbReference type="RefSeq" id="WP_015818217.1">
    <property type="nucleotide sequence ID" value="NC_012997.1"/>
</dbReference>